<protein>
    <submittedName>
        <fullName evidence="1">Uncharacterized protein</fullName>
    </submittedName>
</protein>
<accession>A0A837DRC3</accession>
<reference evidence="1 2" key="1">
    <citation type="journal article" date="2015" name="BMC Microbiol.">
        <title>Lactobacillus ruminis strains cluster according to their mammalian gut source.</title>
        <authorList>
            <person name="O' Donnell M.M."/>
            <person name="Harris H.M."/>
            <person name="Lynch D.B."/>
            <person name="Ross R.P."/>
            <person name="O'Toole P.W."/>
        </authorList>
    </citation>
    <scope>NUCLEOTIDE SEQUENCE [LARGE SCALE GENOMIC DNA]</scope>
    <source>
        <strain evidence="1 2">DPC 6832</strain>
    </source>
</reference>
<gene>
    <name evidence="1" type="ORF">LRN_1547</name>
</gene>
<proteinExistence type="predicted"/>
<comment type="caution">
    <text evidence="1">The sequence shown here is derived from an EMBL/GenBank/DDBJ whole genome shotgun (WGS) entry which is preliminary data.</text>
</comment>
<name>A0A837DRC3_9LACO</name>
<dbReference type="AlphaFoldDB" id="A0A837DRC3"/>
<dbReference type="Proteomes" id="UP000031011">
    <property type="component" value="Unassembled WGS sequence"/>
</dbReference>
<organism evidence="1 2">
    <name type="scientific">Ligilactobacillus ruminis DPC 6832</name>
    <dbReference type="NCBI Taxonomy" id="1402208"/>
    <lineage>
        <taxon>Bacteria</taxon>
        <taxon>Bacillati</taxon>
        <taxon>Bacillota</taxon>
        <taxon>Bacilli</taxon>
        <taxon>Lactobacillales</taxon>
        <taxon>Lactobacillaceae</taxon>
        <taxon>Ligilactobacillus</taxon>
    </lineage>
</organism>
<sequence>MCEKQFNRQVDKRLSLILNKFLDESNKSNVSNVESISYVFYNEFIIESFNVPQQKRYSISQLSEILRESEVDNIAYLITRYMDGLYLLAQLHKEDHFFYP</sequence>
<evidence type="ECO:0000313" key="1">
    <source>
        <dbReference type="EMBL" id="KIC04252.1"/>
    </source>
</evidence>
<evidence type="ECO:0000313" key="2">
    <source>
        <dbReference type="Proteomes" id="UP000031011"/>
    </source>
</evidence>
<dbReference type="EMBL" id="AWYA01000121">
    <property type="protein sequence ID" value="KIC04252.1"/>
    <property type="molecule type" value="Genomic_DNA"/>
</dbReference>